<sequence length="225" mass="25725">MLLRTTLVLSLLSSFVVSQSQAQAQSQTPTTSSATEVEQLQQKLEQQIAANSDFVTYAKRWHNLIKEVYGEYEITAEEMAYATSNYFAVINTDYLLTPTSYSSKSVTQFLDLQQTCASYIEVAKEQVQAKLKQDCSYIQAVFAGAAFNKDIVQTLGAEALKENFLELQAPTAQDLNNLQILFDLPNLKLDFPLRYVSYQDYKMFNLIEYFKQTYNITLVEEFNRQ</sequence>
<dbReference type="Proteomes" id="UP000265691">
    <property type="component" value="Unassembled WGS sequence"/>
</dbReference>
<comment type="caution">
    <text evidence="2">The sequence shown here is derived from an EMBL/GenBank/DDBJ whole genome shotgun (WGS) entry which is preliminary data.</text>
</comment>
<keyword evidence="1" id="KW-0732">Signal</keyword>
<feature type="signal peptide" evidence="1">
    <location>
        <begin position="1"/>
        <end position="24"/>
    </location>
</feature>
<name>A0A3A1Y854_9GAMM</name>
<gene>
    <name evidence="2" type="ORF">CKF54_05135</name>
</gene>
<accession>A0A3A1Y854</accession>
<dbReference type="RefSeq" id="WP_119525290.1">
    <property type="nucleotide sequence ID" value="NZ_NRHC01000061.1"/>
</dbReference>
<evidence type="ECO:0000313" key="3">
    <source>
        <dbReference type="Proteomes" id="UP000265691"/>
    </source>
</evidence>
<proteinExistence type="predicted"/>
<dbReference type="EMBL" id="NRHC01000061">
    <property type="protein sequence ID" value="RIY32294.1"/>
    <property type="molecule type" value="Genomic_DNA"/>
</dbReference>
<evidence type="ECO:0000256" key="1">
    <source>
        <dbReference type="SAM" id="SignalP"/>
    </source>
</evidence>
<reference evidence="2 3" key="1">
    <citation type="submission" date="2017-08" db="EMBL/GenBank/DDBJ databases">
        <title>Reclassification of Bisgaard taxon 37 and 44.</title>
        <authorList>
            <person name="Christensen H."/>
        </authorList>
    </citation>
    <scope>NUCLEOTIDE SEQUENCE [LARGE SCALE GENOMIC DNA]</scope>
    <source>
        <strain evidence="2 3">B96_3</strain>
    </source>
</reference>
<keyword evidence="3" id="KW-1185">Reference proteome</keyword>
<dbReference type="AlphaFoldDB" id="A0A3A1Y854"/>
<protein>
    <submittedName>
        <fullName evidence="2">Uncharacterized protein</fullName>
    </submittedName>
</protein>
<evidence type="ECO:0000313" key="2">
    <source>
        <dbReference type="EMBL" id="RIY32294.1"/>
    </source>
</evidence>
<organism evidence="2 3">
    <name type="scientific">Psittacicella hinzii</name>
    <dbReference type="NCBI Taxonomy" id="2028575"/>
    <lineage>
        <taxon>Bacteria</taxon>
        <taxon>Pseudomonadati</taxon>
        <taxon>Pseudomonadota</taxon>
        <taxon>Gammaproteobacteria</taxon>
        <taxon>Pasteurellales</taxon>
        <taxon>Psittacicellaceae</taxon>
        <taxon>Psittacicella</taxon>
    </lineage>
</organism>
<feature type="chain" id="PRO_5017242858" evidence="1">
    <location>
        <begin position="25"/>
        <end position="225"/>
    </location>
</feature>